<dbReference type="Gene3D" id="3.40.50.300">
    <property type="entry name" value="P-loop containing nucleotide triphosphate hydrolases"/>
    <property type="match status" value="1"/>
</dbReference>
<proteinExistence type="predicted"/>
<protein>
    <submittedName>
        <fullName evidence="1">7142_t:CDS:1</fullName>
    </submittedName>
</protein>
<dbReference type="Proteomes" id="UP000789375">
    <property type="component" value="Unassembled WGS sequence"/>
</dbReference>
<evidence type="ECO:0000313" key="2">
    <source>
        <dbReference type="Proteomes" id="UP000789375"/>
    </source>
</evidence>
<dbReference type="InterPro" id="IPR027417">
    <property type="entry name" value="P-loop_NTPase"/>
</dbReference>
<dbReference type="EMBL" id="CAJVPP010002289">
    <property type="protein sequence ID" value="CAG8594996.1"/>
    <property type="molecule type" value="Genomic_DNA"/>
</dbReference>
<comment type="caution">
    <text evidence="1">The sequence shown here is derived from an EMBL/GenBank/DDBJ whole genome shotgun (WGS) entry which is preliminary data.</text>
</comment>
<reference evidence="1" key="1">
    <citation type="submission" date="2021-06" db="EMBL/GenBank/DDBJ databases">
        <authorList>
            <person name="Kallberg Y."/>
            <person name="Tangrot J."/>
            <person name="Rosling A."/>
        </authorList>
    </citation>
    <scope>NUCLEOTIDE SEQUENCE</scope>
    <source>
        <strain evidence="1">87-6 pot B 2015</strain>
    </source>
</reference>
<organism evidence="1 2">
    <name type="scientific">Funneliformis mosseae</name>
    <name type="common">Endomycorrhizal fungus</name>
    <name type="synonym">Glomus mosseae</name>
    <dbReference type="NCBI Taxonomy" id="27381"/>
    <lineage>
        <taxon>Eukaryota</taxon>
        <taxon>Fungi</taxon>
        <taxon>Fungi incertae sedis</taxon>
        <taxon>Mucoromycota</taxon>
        <taxon>Glomeromycotina</taxon>
        <taxon>Glomeromycetes</taxon>
        <taxon>Glomerales</taxon>
        <taxon>Glomeraceae</taxon>
        <taxon>Funneliformis</taxon>
    </lineage>
</organism>
<name>A0A9N9GBD5_FUNMO</name>
<accession>A0A9N9GBD5</accession>
<sequence length="669" mass="77988">MSDIYDIIIDLSLEKKEKSILHTHFYKNPQEINKVMCVLEKCPSPEEKIEFLRMSFLTSDDGSKHQETRNRKPNEKISAVPKRKKFSINSTIMSWDRENVYYVNPLKQSGELIDLICKGDYVLLHGARASGKSTRTMQVMDDLEEKGYICIYVAFCDLTVDDVDRFWENVAINIKMNLDSKYAEKRKLGKIKQHEPFEIPTMRTLEDIMEIFALTAKIWNYFYEEPGKKVVLFFDEFDTLLSPNNVQVCNSFLTNMSVIKTSPYYAIKSVVGIGTFSILNLNTTYRSVSPFNVSDAFQNPNFTEDEVRSIFKEFMNDYSKEIDDQVIKDIHIQTNGHAGLINLCGRLIESVPNKLDYASWKHYEHEKLGVWISNYRTFKRMIDSLKMKDAISAVNLLRTRFLGNSSDVKIMDNKELELAKFLVSEGVLIHIDANTYKMYSSLLDSLIRRYVISDLFPLAPKIHVPKQNDKLKTLEVLKEAVRFFDREIISRAFHYSFKTAHVYVDECLNKLVPRESVYDIELNRILTNWLGREIGALVTGQWHLIYKEGSKPVHNYSDLVIKVKHEENVQMIILKIMATVTIPLANQHFARALTYGKELSADEIWVVHFTCEDHFDTQPHFPTEKQLKEGLRVIIFWHNSDFTEIRMCASWWENGVKKEIIDERIHLSY</sequence>
<keyword evidence="2" id="KW-1185">Reference proteome</keyword>
<dbReference type="AlphaFoldDB" id="A0A9N9GBD5"/>
<evidence type="ECO:0000313" key="1">
    <source>
        <dbReference type="EMBL" id="CAG8594996.1"/>
    </source>
</evidence>
<gene>
    <name evidence="1" type="ORF">FMOSSE_LOCUS8642</name>
</gene>
<dbReference type="SUPFAM" id="SSF52540">
    <property type="entry name" value="P-loop containing nucleoside triphosphate hydrolases"/>
    <property type="match status" value="1"/>
</dbReference>